<feature type="domain" description="Htaa" evidence="1">
    <location>
        <begin position="40"/>
        <end position="183"/>
    </location>
</feature>
<gene>
    <name evidence="2" type="ORF">GCM10009777_37440</name>
</gene>
<evidence type="ECO:0000313" key="3">
    <source>
        <dbReference type="Proteomes" id="UP001500326"/>
    </source>
</evidence>
<reference evidence="3" key="1">
    <citation type="journal article" date="2019" name="Int. J. Syst. Evol. Microbiol.">
        <title>The Global Catalogue of Microorganisms (GCM) 10K type strain sequencing project: providing services to taxonomists for standard genome sequencing and annotation.</title>
        <authorList>
            <consortium name="The Broad Institute Genomics Platform"/>
            <consortium name="The Broad Institute Genome Sequencing Center for Infectious Disease"/>
            <person name="Wu L."/>
            <person name="Ma J."/>
        </authorList>
    </citation>
    <scope>NUCLEOTIDE SEQUENCE [LARGE SCALE GENOMIC DNA]</scope>
    <source>
        <strain evidence="3">JCM 14902</strain>
    </source>
</reference>
<dbReference type="EMBL" id="BAAAOH010000001">
    <property type="protein sequence ID" value="GAA1996933.1"/>
    <property type="molecule type" value="Genomic_DNA"/>
</dbReference>
<protein>
    <recommendedName>
        <fullName evidence="1">Htaa domain-containing protein</fullName>
    </recommendedName>
</protein>
<dbReference type="InterPro" id="IPR007331">
    <property type="entry name" value="Htaa"/>
</dbReference>
<proteinExistence type="predicted"/>
<keyword evidence="3" id="KW-1185">Reference proteome</keyword>
<comment type="caution">
    <text evidence="2">The sequence shown here is derived from an EMBL/GenBank/DDBJ whole genome shotgun (WGS) entry which is preliminary data.</text>
</comment>
<organism evidence="2 3">
    <name type="scientific">Microbacterium pumilum</name>
    <dbReference type="NCBI Taxonomy" id="344165"/>
    <lineage>
        <taxon>Bacteria</taxon>
        <taxon>Bacillati</taxon>
        <taxon>Actinomycetota</taxon>
        <taxon>Actinomycetes</taxon>
        <taxon>Micrococcales</taxon>
        <taxon>Microbacteriaceae</taxon>
        <taxon>Microbacterium</taxon>
    </lineage>
</organism>
<name>A0ABP5EEP6_9MICO</name>
<accession>A0ABP5EEP6</accession>
<dbReference type="Pfam" id="PF04213">
    <property type="entry name" value="HtaA"/>
    <property type="match status" value="1"/>
</dbReference>
<dbReference type="Proteomes" id="UP001500326">
    <property type="component" value="Unassembled WGS sequence"/>
</dbReference>
<dbReference type="RefSeq" id="WP_344065948.1">
    <property type="nucleotide sequence ID" value="NZ_BAAAOH010000001.1"/>
</dbReference>
<evidence type="ECO:0000313" key="2">
    <source>
        <dbReference type="EMBL" id="GAA1996933.1"/>
    </source>
</evidence>
<evidence type="ECO:0000259" key="1">
    <source>
        <dbReference type="Pfam" id="PF04213"/>
    </source>
</evidence>
<sequence length="212" mass="22657">MTLPIHLPPAQARFSMRPDGGSDGGFDEAVEGQYRVDTGMAWAVKDSFLRYVQGSGGSITVLEPAGVTAAPEFHFPIADQSNFDPAAGEGHIRFAGGVTFTAHGGMLRIAFCDPVIRFGDGVQLLADVEHTTELPIAELRLPEPSSIDGVRMWRDASAILLPHAVALFGGSYAAGEQLAPLTLRVELHVKARGTHSDLVSLNEVRTDQTSHD</sequence>